<dbReference type="STRING" id="1777143.AWB82_05633"/>
<gene>
    <name evidence="1" type="ORF">AWB82_05633</name>
</gene>
<name>A0A158CQS9_9BURK</name>
<comment type="caution">
    <text evidence="1">The sequence shown here is derived from an EMBL/GenBank/DDBJ whole genome shotgun (WGS) entry which is preliminary data.</text>
</comment>
<evidence type="ECO:0000313" key="2">
    <source>
        <dbReference type="Proteomes" id="UP000054596"/>
    </source>
</evidence>
<organism evidence="1 2">
    <name type="scientific">Caballeronia glebae</name>
    <dbReference type="NCBI Taxonomy" id="1777143"/>
    <lineage>
        <taxon>Bacteria</taxon>
        <taxon>Pseudomonadati</taxon>
        <taxon>Pseudomonadota</taxon>
        <taxon>Betaproteobacteria</taxon>
        <taxon>Burkholderiales</taxon>
        <taxon>Burkholderiaceae</taxon>
        <taxon>Caballeronia</taxon>
    </lineage>
</organism>
<reference evidence="1" key="1">
    <citation type="submission" date="2016-01" db="EMBL/GenBank/DDBJ databases">
        <authorList>
            <person name="Peeters C."/>
        </authorList>
    </citation>
    <scope>NUCLEOTIDE SEQUENCE [LARGE SCALE GENOMIC DNA]</scope>
    <source>
        <strain evidence="1">LMG 29325</strain>
    </source>
</reference>
<accession>A0A158CQS9</accession>
<evidence type="ECO:0000313" key="1">
    <source>
        <dbReference type="EMBL" id="SAK83957.1"/>
    </source>
</evidence>
<dbReference type="Proteomes" id="UP000054596">
    <property type="component" value="Unassembled WGS sequence"/>
</dbReference>
<protein>
    <recommendedName>
        <fullName evidence="3">Phasin</fullName>
    </recommendedName>
</protein>
<dbReference type="AlphaFoldDB" id="A0A158CQS9"/>
<evidence type="ECO:0008006" key="3">
    <source>
        <dbReference type="Google" id="ProtNLM"/>
    </source>
</evidence>
<dbReference type="EMBL" id="FCOJ02000054">
    <property type="protein sequence ID" value="SAK83957.1"/>
    <property type="molecule type" value="Genomic_DNA"/>
</dbReference>
<proteinExistence type="predicted"/>
<sequence length="145" mass="16621">MTSKTTQDSTSETTQPTFKKIIDVFKTPRLDWTAMAESHRKDIDALLQANRDAYEGIHAIAERRNALLMEELTQWNDMFKSAIDPQAIKQRAEIGQNSLARVMQGVRELIELEGSVRNRTWKVLQDRVQERVANLQASLQPKQPS</sequence>
<keyword evidence="2" id="KW-1185">Reference proteome</keyword>
<dbReference type="RefSeq" id="WP_086972619.1">
    <property type="nucleotide sequence ID" value="NZ_FCOJ02000054.1"/>
</dbReference>
<dbReference type="OrthoDB" id="8964077at2"/>